<dbReference type="AlphaFoldDB" id="A0A444X4H5"/>
<dbReference type="EMBL" id="SDMP01000020">
    <property type="protein sequence ID" value="RYQ84572.1"/>
    <property type="molecule type" value="Genomic_DNA"/>
</dbReference>
<gene>
    <name evidence="8" type="ORF">Ahy_B10g103989</name>
</gene>
<dbReference type="InterPro" id="IPR000608">
    <property type="entry name" value="UBC"/>
</dbReference>
<evidence type="ECO:0000256" key="6">
    <source>
        <dbReference type="SAM" id="Phobius"/>
    </source>
</evidence>
<evidence type="ECO:0000256" key="1">
    <source>
        <dbReference type="ARBA" id="ARBA00004141"/>
    </source>
</evidence>
<sequence length="158" mass="17560">MASKRITKELKDLQKNPHVSCSAGPVGDDMFHWQATIMDPADSLYAGGVFLVNIHFPPEYLFKPPKILVDFGPYKLEDKQFYRTIHSIYVFSLPSIIFEVGKWITIIAVVLRLFLPKHFPGANSTASITDNGLKAAYAIKAGTKGPRGWTISFVATCV</sequence>
<dbReference type="InterPro" id="IPR008892">
    <property type="entry name" value="COR413"/>
</dbReference>
<keyword evidence="3 6" id="KW-0812">Transmembrane</keyword>
<evidence type="ECO:0000256" key="2">
    <source>
        <dbReference type="ARBA" id="ARBA00005852"/>
    </source>
</evidence>
<keyword evidence="5 6" id="KW-0472">Membrane</keyword>
<name>A0A444X4H5_ARAHY</name>
<dbReference type="SMART" id="SM00212">
    <property type="entry name" value="UBCc"/>
    <property type="match status" value="1"/>
</dbReference>
<dbReference type="Pfam" id="PF00179">
    <property type="entry name" value="UQ_con"/>
    <property type="match status" value="1"/>
</dbReference>
<keyword evidence="9" id="KW-1185">Reference proteome</keyword>
<comment type="similarity">
    <text evidence="2">Belongs to the Cold-regulated 413 protein family.</text>
</comment>
<accession>A0A444X4H5</accession>
<dbReference type="PANTHER" id="PTHR24067">
    <property type="entry name" value="UBIQUITIN-CONJUGATING ENZYME E2"/>
    <property type="match status" value="1"/>
</dbReference>
<evidence type="ECO:0000313" key="8">
    <source>
        <dbReference type="EMBL" id="RYQ84572.1"/>
    </source>
</evidence>
<dbReference type="InterPro" id="IPR050113">
    <property type="entry name" value="Ub_conjugating_enzyme"/>
</dbReference>
<dbReference type="Pfam" id="PF05562">
    <property type="entry name" value="WCOR413"/>
    <property type="match status" value="1"/>
</dbReference>
<dbReference type="PROSITE" id="PS50127">
    <property type="entry name" value="UBC_2"/>
    <property type="match status" value="1"/>
</dbReference>
<evidence type="ECO:0000256" key="4">
    <source>
        <dbReference type="ARBA" id="ARBA00022989"/>
    </source>
</evidence>
<reference evidence="8 9" key="1">
    <citation type="submission" date="2019-01" db="EMBL/GenBank/DDBJ databases">
        <title>Sequencing of cultivated peanut Arachis hypogaea provides insights into genome evolution and oil improvement.</title>
        <authorList>
            <person name="Chen X."/>
        </authorList>
    </citation>
    <scope>NUCLEOTIDE SEQUENCE [LARGE SCALE GENOMIC DNA]</scope>
    <source>
        <strain evidence="9">cv. Fuhuasheng</strain>
        <tissue evidence="8">Leaves</tissue>
    </source>
</reference>
<dbReference type="GO" id="GO:0016020">
    <property type="term" value="C:membrane"/>
    <property type="evidence" value="ECO:0007669"/>
    <property type="project" value="UniProtKB-SubCell"/>
</dbReference>
<organism evidence="8 9">
    <name type="scientific">Arachis hypogaea</name>
    <name type="common">Peanut</name>
    <dbReference type="NCBI Taxonomy" id="3818"/>
    <lineage>
        <taxon>Eukaryota</taxon>
        <taxon>Viridiplantae</taxon>
        <taxon>Streptophyta</taxon>
        <taxon>Embryophyta</taxon>
        <taxon>Tracheophyta</taxon>
        <taxon>Spermatophyta</taxon>
        <taxon>Magnoliopsida</taxon>
        <taxon>eudicotyledons</taxon>
        <taxon>Gunneridae</taxon>
        <taxon>Pentapetalae</taxon>
        <taxon>rosids</taxon>
        <taxon>fabids</taxon>
        <taxon>Fabales</taxon>
        <taxon>Fabaceae</taxon>
        <taxon>Papilionoideae</taxon>
        <taxon>50 kb inversion clade</taxon>
        <taxon>dalbergioids sensu lato</taxon>
        <taxon>Dalbergieae</taxon>
        <taxon>Pterocarpus clade</taxon>
        <taxon>Arachis</taxon>
    </lineage>
</organism>
<comment type="caution">
    <text evidence="8">The sequence shown here is derived from an EMBL/GenBank/DDBJ whole genome shotgun (WGS) entry which is preliminary data.</text>
</comment>
<keyword evidence="4 6" id="KW-1133">Transmembrane helix</keyword>
<feature type="domain" description="UBC core" evidence="7">
    <location>
        <begin position="1"/>
        <end position="158"/>
    </location>
</feature>
<evidence type="ECO:0000259" key="7">
    <source>
        <dbReference type="PROSITE" id="PS50127"/>
    </source>
</evidence>
<evidence type="ECO:0000256" key="5">
    <source>
        <dbReference type="ARBA" id="ARBA00023136"/>
    </source>
</evidence>
<dbReference type="InterPro" id="IPR016135">
    <property type="entry name" value="UBQ-conjugating_enzyme/RWD"/>
</dbReference>
<evidence type="ECO:0000313" key="9">
    <source>
        <dbReference type="Proteomes" id="UP000289738"/>
    </source>
</evidence>
<evidence type="ECO:0000256" key="3">
    <source>
        <dbReference type="ARBA" id="ARBA00022692"/>
    </source>
</evidence>
<dbReference type="STRING" id="3818.A0A444X4H5"/>
<comment type="subcellular location">
    <subcellularLocation>
        <location evidence="1">Membrane</location>
        <topology evidence="1">Multi-pass membrane protein</topology>
    </subcellularLocation>
</comment>
<dbReference type="Proteomes" id="UP000289738">
    <property type="component" value="Chromosome B10"/>
</dbReference>
<feature type="transmembrane region" description="Helical" evidence="6">
    <location>
        <begin position="88"/>
        <end position="115"/>
    </location>
</feature>
<dbReference type="Gene3D" id="3.10.110.10">
    <property type="entry name" value="Ubiquitin Conjugating Enzyme"/>
    <property type="match status" value="1"/>
</dbReference>
<protein>
    <recommendedName>
        <fullName evidence="7">UBC core domain-containing protein</fullName>
    </recommendedName>
</protein>
<dbReference type="SUPFAM" id="SSF54495">
    <property type="entry name" value="UBC-like"/>
    <property type="match status" value="1"/>
</dbReference>
<proteinExistence type="inferred from homology"/>